<dbReference type="SUPFAM" id="SSF51430">
    <property type="entry name" value="NAD(P)-linked oxidoreductase"/>
    <property type="match status" value="1"/>
</dbReference>
<reference evidence="2" key="1">
    <citation type="submission" date="2021-10" db="EMBL/GenBank/DDBJ databases">
        <title>Tropical sea cucumber genome reveals ecological adaptation and Cuvierian tubules defense mechanism.</title>
        <authorList>
            <person name="Chen T."/>
        </authorList>
    </citation>
    <scope>NUCLEOTIDE SEQUENCE</scope>
    <source>
        <strain evidence="2">Nanhai2018</strain>
        <tissue evidence="2">Muscle</tissue>
    </source>
</reference>
<organism evidence="2 3">
    <name type="scientific">Holothuria leucospilota</name>
    <name type="common">Black long sea cucumber</name>
    <name type="synonym">Mertensiothuria leucospilota</name>
    <dbReference type="NCBI Taxonomy" id="206669"/>
    <lineage>
        <taxon>Eukaryota</taxon>
        <taxon>Metazoa</taxon>
        <taxon>Echinodermata</taxon>
        <taxon>Eleutherozoa</taxon>
        <taxon>Echinozoa</taxon>
        <taxon>Holothuroidea</taxon>
        <taxon>Aspidochirotacea</taxon>
        <taxon>Aspidochirotida</taxon>
        <taxon>Holothuriidae</taxon>
        <taxon>Holothuria</taxon>
    </lineage>
</organism>
<evidence type="ECO:0000313" key="2">
    <source>
        <dbReference type="EMBL" id="KAJ8031675.1"/>
    </source>
</evidence>
<keyword evidence="3" id="KW-1185">Reference proteome</keyword>
<dbReference type="CDD" id="cd19071">
    <property type="entry name" value="AKR_AKR1-5-like"/>
    <property type="match status" value="1"/>
</dbReference>
<dbReference type="EMBL" id="JAIZAY010000012">
    <property type="protein sequence ID" value="KAJ8031675.1"/>
    <property type="molecule type" value="Genomic_DNA"/>
</dbReference>
<dbReference type="PANTHER" id="PTHR43827:SF14">
    <property type="entry name" value="NADP-DEPENDENT OXIDOREDUCTASE DOMAIN-CONTAINING PROTEIN"/>
    <property type="match status" value="1"/>
</dbReference>
<dbReference type="PANTHER" id="PTHR43827">
    <property type="entry name" value="2,5-DIKETO-D-GLUCONIC ACID REDUCTASE"/>
    <property type="match status" value="1"/>
</dbReference>
<evidence type="ECO:0000313" key="3">
    <source>
        <dbReference type="Proteomes" id="UP001152320"/>
    </source>
</evidence>
<dbReference type="OrthoDB" id="416253at2759"/>
<dbReference type="PRINTS" id="PR00069">
    <property type="entry name" value="ALDKETRDTASE"/>
</dbReference>
<comment type="caution">
    <text evidence="2">The sequence shown here is derived from an EMBL/GenBank/DDBJ whole genome shotgun (WGS) entry which is preliminary data.</text>
</comment>
<proteinExistence type="predicted"/>
<protein>
    <submittedName>
        <fullName evidence="2">Alcohol dehydrogenase [NADP(+)] A</fullName>
    </submittedName>
</protein>
<feature type="domain" description="NADP-dependent oxidoreductase" evidence="1">
    <location>
        <begin position="1"/>
        <end position="155"/>
    </location>
</feature>
<gene>
    <name evidence="2" type="ORF">HOLleu_24939</name>
</gene>
<dbReference type="InterPro" id="IPR023210">
    <property type="entry name" value="NADP_OxRdtase_dom"/>
</dbReference>
<dbReference type="Pfam" id="PF00248">
    <property type="entry name" value="Aldo_ket_red"/>
    <property type="match status" value="1"/>
</dbReference>
<name>A0A9Q1BRZ2_HOLLE</name>
<dbReference type="InterPro" id="IPR018170">
    <property type="entry name" value="Aldo/ket_reductase_CS"/>
</dbReference>
<evidence type="ECO:0000259" key="1">
    <source>
        <dbReference type="Pfam" id="PF00248"/>
    </source>
</evidence>
<dbReference type="PROSITE" id="PS00062">
    <property type="entry name" value="ALDOKETO_REDUCTASE_2"/>
    <property type="match status" value="1"/>
</dbReference>
<dbReference type="InterPro" id="IPR020471">
    <property type="entry name" value="AKR"/>
</dbReference>
<sequence>MEALVERGLTKSVGVSNFNVTQLSDVLKATTVPCVVIQIENHPFLDQKELIDLCKSKNVTVTSYSPLGSPDRPCVHILLFAQFRASDKDPSLLTHPVIKEMSETKGCTPGQLLIAYHLEQGLVCIPKSVTPSRIQENFGALDVKLTDEDIKKLDDTCCNFRACTWYMWKGHIHYPFEDS</sequence>
<dbReference type="AlphaFoldDB" id="A0A9Q1BRZ2"/>
<dbReference type="Gene3D" id="3.20.20.100">
    <property type="entry name" value="NADP-dependent oxidoreductase domain"/>
    <property type="match status" value="1"/>
</dbReference>
<dbReference type="PROSITE" id="PS00063">
    <property type="entry name" value="ALDOKETO_REDUCTASE_3"/>
    <property type="match status" value="1"/>
</dbReference>
<accession>A0A9Q1BRZ2</accession>
<dbReference type="GO" id="GO:0016491">
    <property type="term" value="F:oxidoreductase activity"/>
    <property type="evidence" value="ECO:0007669"/>
    <property type="project" value="InterPro"/>
</dbReference>
<dbReference type="InterPro" id="IPR036812">
    <property type="entry name" value="NAD(P)_OxRdtase_dom_sf"/>
</dbReference>
<dbReference type="Proteomes" id="UP001152320">
    <property type="component" value="Chromosome 12"/>
</dbReference>